<dbReference type="FunCoup" id="A0A1Z5J8N3">
    <property type="interactions" value="941"/>
</dbReference>
<reference evidence="11 12" key="1">
    <citation type="journal article" date="2015" name="Plant Cell">
        <title>Oil accumulation by the oleaginous diatom Fistulifera solaris as revealed by the genome and transcriptome.</title>
        <authorList>
            <person name="Tanaka T."/>
            <person name="Maeda Y."/>
            <person name="Veluchamy A."/>
            <person name="Tanaka M."/>
            <person name="Abida H."/>
            <person name="Marechal E."/>
            <person name="Bowler C."/>
            <person name="Muto M."/>
            <person name="Sunaga Y."/>
            <person name="Tanaka M."/>
            <person name="Yoshino T."/>
            <person name="Taniguchi T."/>
            <person name="Fukuda Y."/>
            <person name="Nemoto M."/>
            <person name="Matsumoto M."/>
            <person name="Wong P.S."/>
            <person name="Aburatani S."/>
            <person name="Fujibuchi W."/>
        </authorList>
    </citation>
    <scope>NUCLEOTIDE SEQUENCE [LARGE SCALE GENOMIC DNA]</scope>
    <source>
        <strain evidence="11 12">JPCC DA0580</strain>
    </source>
</reference>
<keyword evidence="4" id="KW-0963">Cytoplasm</keyword>
<feature type="domain" description="Sm" evidence="10">
    <location>
        <begin position="7"/>
        <end position="79"/>
    </location>
</feature>
<evidence type="ECO:0000256" key="6">
    <source>
        <dbReference type="ARBA" id="ARBA00023187"/>
    </source>
</evidence>
<evidence type="ECO:0000256" key="3">
    <source>
        <dbReference type="ARBA" id="ARBA00008146"/>
    </source>
</evidence>
<accession>A0A1Z5J8N3</accession>
<evidence type="ECO:0000259" key="10">
    <source>
        <dbReference type="PROSITE" id="PS52002"/>
    </source>
</evidence>
<keyword evidence="6 9" id="KW-0508">mRNA splicing</keyword>
<dbReference type="InterPro" id="IPR047575">
    <property type="entry name" value="Sm"/>
</dbReference>
<comment type="subcellular location">
    <subcellularLocation>
        <location evidence="2">Cytoplasm</location>
        <location evidence="2">Cytosol</location>
    </subcellularLocation>
    <subcellularLocation>
        <location evidence="1 9">Nucleus</location>
    </subcellularLocation>
</comment>
<dbReference type="GO" id="GO:0005681">
    <property type="term" value="C:spliceosomal complex"/>
    <property type="evidence" value="ECO:0007669"/>
    <property type="project" value="InterPro"/>
</dbReference>
<comment type="similarity">
    <text evidence="3 9">Belongs to the snRNP core protein family.</text>
</comment>
<sequence>MSSNVGVPVKLLFEAEGMKITVEMKNGEIYRGLLLGAEDTMNVSLSEVLRTSKTGQISKLSSMYLRGNSIRFIVLPNLLKSAPVFQKVAVQKRKMEAAVAARKGGEPAAKKRKRE</sequence>
<dbReference type="SUPFAM" id="SSF50182">
    <property type="entry name" value="Sm-like ribonucleoproteins"/>
    <property type="match status" value="1"/>
</dbReference>
<dbReference type="AlphaFoldDB" id="A0A1Z5J8N3"/>
<dbReference type="InterPro" id="IPR034099">
    <property type="entry name" value="SmD3"/>
</dbReference>
<dbReference type="GO" id="GO:0003723">
    <property type="term" value="F:RNA binding"/>
    <property type="evidence" value="ECO:0007669"/>
    <property type="project" value="InterPro"/>
</dbReference>
<evidence type="ECO:0000256" key="4">
    <source>
        <dbReference type="ARBA" id="ARBA00022490"/>
    </source>
</evidence>
<gene>
    <name evidence="11" type="ORF">FisN_3Lh554</name>
</gene>
<dbReference type="Pfam" id="PF01423">
    <property type="entry name" value="LSM"/>
    <property type="match status" value="1"/>
</dbReference>
<evidence type="ECO:0000256" key="7">
    <source>
        <dbReference type="ARBA" id="ARBA00023242"/>
    </source>
</evidence>
<evidence type="ECO:0000313" key="11">
    <source>
        <dbReference type="EMBL" id="GAX10347.1"/>
    </source>
</evidence>
<name>A0A1Z5J8N3_FISSO</name>
<dbReference type="PANTHER" id="PTHR23338">
    <property type="entry name" value="SMALL NUCLEAR RIBONUCLEOPROTEIN SM"/>
    <property type="match status" value="1"/>
</dbReference>
<dbReference type="Gene3D" id="2.30.30.100">
    <property type="match status" value="1"/>
</dbReference>
<dbReference type="FunFam" id="2.30.30.100:FF:000002">
    <property type="entry name" value="Small nuclear ribonucleoprotein Sm D3"/>
    <property type="match status" value="1"/>
</dbReference>
<evidence type="ECO:0000256" key="5">
    <source>
        <dbReference type="ARBA" id="ARBA00022664"/>
    </source>
</evidence>
<comment type="caution">
    <text evidence="11">The sequence shown here is derived from an EMBL/GenBank/DDBJ whole genome shotgun (WGS) entry which is preliminary data.</text>
</comment>
<dbReference type="PROSITE" id="PS52002">
    <property type="entry name" value="SM"/>
    <property type="match status" value="1"/>
</dbReference>
<keyword evidence="7 9" id="KW-0539">Nucleus</keyword>
<organism evidence="11 12">
    <name type="scientific">Fistulifera solaris</name>
    <name type="common">Oleaginous diatom</name>
    <dbReference type="NCBI Taxonomy" id="1519565"/>
    <lineage>
        <taxon>Eukaryota</taxon>
        <taxon>Sar</taxon>
        <taxon>Stramenopiles</taxon>
        <taxon>Ochrophyta</taxon>
        <taxon>Bacillariophyta</taxon>
        <taxon>Bacillariophyceae</taxon>
        <taxon>Bacillariophycidae</taxon>
        <taxon>Naviculales</taxon>
        <taxon>Naviculaceae</taxon>
        <taxon>Fistulifera</taxon>
    </lineage>
</organism>
<dbReference type="InterPro" id="IPR027141">
    <property type="entry name" value="LSm4/Sm_D1/D3"/>
</dbReference>
<evidence type="ECO:0000256" key="2">
    <source>
        <dbReference type="ARBA" id="ARBA00004514"/>
    </source>
</evidence>
<dbReference type="InterPro" id="IPR010920">
    <property type="entry name" value="LSM_dom_sf"/>
</dbReference>
<keyword evidence="8 9" id="KW-0687">Ribonucleoprotein</keyword>
<dbReference type="Proteomes" id="UP000198406">
    <property type="component" value="Unassembled WGS sequence"/>
</dbReference>
<keyword evidence="12" id="KW-1185">Reference proteome</keyword>
<protein>
    <recommendedName>
        <fullName evidence="9">Small nuclear ribonucleoprotein Sm D3</fullName>
        <shortName evidence="9">Sm-D3</shortName>
    </recommendedName>
    <alternativeName>
        <fullName evidence="9">snRNP core protein D3</fullName>
    </alternativeName>
</protein>
<evidence type="ECO:0000256" key="9">
    <source>
        <dbReference type="RuleBase" id="RU365050"/>
    </source>
</evidence>
<evidence type="ECO:0000256" key="1">
    <source>
        <dbReference type="ARBA" id="ARBA00004123"/>
    </source>
</evidence>
<evidence type="ECO:0000256" key="8">
    <source>
        <dbReference type="ARBA" id="ARBA00023274"/>
    </source>
</evidence>
<proteinExistence type="inferred from homology"/>
<dbReference type="GO" id="GO:0000387">
    <property type="term" value="P:spliceosomal snRNP assembly"/>
    <property type="evidence" value="ECO:0007669"/>
    <property type="project" value="UniProtKB-UniRule"/>
</dbReference>
<dbReference type="CDD" id="cd01721">
    <property type="entry name" value="Sm_D3"/>
    <property type="match status" value="1"/>
</dbReference>
<dbReference type="SMART" id="SM00651">
    <property type="entry name" value="Sm"/>
    <property type="match status" value="1"/>
</dbReference>
<dbReference type="GO" id="GO:0005829">
    <property type="term" value="C:cytosol"/>
    <property type="evidence" value="ECO:0007669"/>
    <property type="project" value="UniProtKB-SubCell"/>
</dbReference>
<evidence type="ECO:0000313" key="12">
    <source>
        <dbReference type="Proteomes" id="UP000198406"/>
    </source>
</evidence>
<dbReference type="OrthoDB" id="6425924at2759"/>
<dbReference type="InterPro" id="IPR001163">
    <property type="entry name" value="Sm_dom_euk/arc"/>
</dbReference>
<dbReference type="EMBL" id="BDSP01000016">
    <property type="protein sequence ID" value="GAX10347.1"/>
    <property type="molecule type" value="Genomic_DNA"/>
</dbReference>
<keyword evidence="5 9" id="KW-0507">mRNA processing</keyword>
<dbReference type="InParanoid" id="A0A1Z5J8N3"/>